<keyword evidence="6 9" id="KW-1133">Transmembrane helix</keyword>
<dbReference type="PIRSF" id="PIRSF001294">
    <property type="entry name" value="K_ATPaseA"/>
    <property type="match status" value="1"/>
</dbReference>
<feature type="transmembrane region" description="Helical" evidence="9">
    <location>
        <begin position="436"/>
        <end position="457"/>
    </location>
</feature>
<evidence type="ECO:0000256" key="3">
    <source>
        <dbReference type="ARBA" id="ARBA00022538"/>
    </source>
</evidence>
<keyword evidence="8 9" id="KW-0472">Membrane</keyword>
<keyword evidence="4 9" id="KW-0812">Transmembrane</keyword>
<evidence type="ECO:0000256" key="7">
    <source>
        <dbReference type="ARBA" id="ARBA00023065"/>
    </source>
</evidence>
<evidence type="ECO:0000256" key="1">
    <source>
        <dbReference type="ARBA" id="ARBA00022448"/>
    </source>
</evidence>
<dbReference type="InterPro" id="IPR004623">
    <property type="entry name" value="KdpA"/>
</dbReference>
<keyword evidence="5 9" id="KW-0630">Potassium</keyword>
<evidence type="ECO:0000256" key="8">
    <source>
        <dbReference type="ARBA" id="ARBA00023136"/>
    </source>
</evidence>
<comment type="subcellular location">
    <subcellularLocation>
        <location evidence="9">Cell membrane</location>
        <topology evidence="9">Multi-pass membrane protein</topology>
    </subcellularLocation>
</comment>
<evidence type="ECO:0000313" key="11">
    <source>
        <dbReference type="Proteomes" id="UP000321089"/>
    </source>
</evidence>
<proteinExistence type="inferred from homology"/>
<dbReference type="GO" id="GO:0030955">
    <property type="term" value="F:potassium ion binding"/>
    <property type="evidence" value="ECO:0007669"/>
    <property type="project" value="UniProtKB-UniRule"/>
</dbReference>
<name>A0A512TII3_CLOBU</name>
<comment type="caution">
    <text evidence="10">The sequence shown here is derived from an EMBL/GenBank/DDBJ whole genome shotgun (WGS) entry which is preliminary data.</text>
</comment>
<evidence type="ECO:0000256" key="5">
    <source>
        <dbReference type="ARBA" id="ARBA00022958"/>
    </source>
</evidence>
<evidence type="ECO:0000256" key="2">
    <source>
        <dbReference type="ARBA" id="ARBA00022475"/>
    </source>
</evidence>
<keyword evidence="3 9" id="KW-0633">Potassium transport</keyword>
<evidence type="ECO:0000313" key="10">
    <source>
        <dbReference type="EMBL" id="GEQ20039.1"/>
    </source>
</evidence>
<dbReference type="PANTHER" id="PTHR30607">
    <property type="entry name" value="POTASSIUM-TRANSPORTING ATPASE A CHAIN"/>
    <property type="match status" value="1"/>
</dbReference>
<keyword evidence="1 9" id="KW-0813">Transport</keyword>
<feature type="transmembrane region" description="Helical" evidence="9">
    <location>
        <begin position="502"/>
        <end position="523"/>
    </location>
</feature>
<feature type="transmembrane region" description="Helical" evidence="9">
    <location>
        <begin position="390"/>
        <end position="415"/>
    </location>
</feature>
<comment type="function">
    <text evidence="9">Part of the high-affinity ATP-driven potassium transport (or Kdp) system, which catalyzes the hydrolysis of ATP coupled with the electrogenic transport of potassium into the cytoplasm. This subunit binds the extracellular potassium ions and delivers the ions to the membrane domain of KdpB through an intramembrane tunnel.</text>
</comment>
<comment type="similarity">
    <text evidence="9">Belongs to the KdpA family.</text>
</comment>
<dbReference type="HAMAP" id="MF_00275">
    <property type="entry name" value="KdpA"/>
    <property type="match status" value="1"/>
</dbReference>
<feature type="transmembrane region" description="Helical" evidence="9">
    <location>
        <begin position="261"/>
        <end position="281"/>
    </location>
</feature>
<dbReference type="EMBL" id="BKBC01000005">
    <property type="protein sequence ID" value="GEQ20039.1"/>
    <property type="molecule type" value="Genomic_DNA"/>
</dbReference>
<feature type="transmembrane region" description="Helical" evidence="9">
    <location>
        <begin position="136"/>
        <end position="155"/>
    </location>
</feature>
<feature type="transmembrane region" description="Helical" evidence="9">
    <location>
        <begin position="592"/>
        <end position="610"/>
    </location>
</feature>
<dbReference type="PANTHER" id="PTHR30607:SF2">
    <property type="entry name" value="POTASSIUM-TRANSPORTING ATPASE POTASSIUM-BINDING SUBUNIT"/>
    <property type="match status" value="1"/>
</dbReference>
<evidence type="ECO:0000256" key="6">
    <source>
        <dbReference type="ARBA" id="ARBA00022989"/>
    </source>
</evidence>
<gene>
    <name evidence="9 10" type="primary">kdpA</name>
    <name evidence="10" type="ORF">CBU02nite_05450</name>
</gene>
<feature type="transmembrane region" description="Helical" evidence="9">
    <location>
        <begin position="176"/>
        <end position="198"/>
    </location>
</feature>
<dbReference type="Pfam" id="PF03814">
    <property type="entry name" value="KdpA"/>
    <property type="match status" value="1"/>
</dbReference>
<organism evidence="10 11">
    <name type="scientific">Clostridium butyricum</name>
    <dbReference type="NCBI Taxonomy" id="1492"/>
    <lineage>
        <taxon>Bacteria</taxon>
        <taxon>Bacillati</taxon>
        <taxon>Bacillota</taxon>
        <taxon>Clostridia</taxon>
        <taxon>Eubacteriales</taxon>
        <taxon>Clostridiaceae</taxon>
        <taxon>Clostridium</taxon>
    </lineage>
</organism>
<evidence type="ECO:0000256" key="9">
    <source>
        <dbReference type="HAMAP-Rule" id="MF_00275"/>
    </source>
</evidence>
<feature type="transmembrane region" description="Helical" evidence="9">
    <location>
        <begin position="293"/>
        <end position="312"/>
    </location>
</feature>
<protein>
    <recommendedName>
        <fullName evidence="9">Potassium-transporting ATPase potassium-binding subunit</fullName>
    </recommendedName>
    <alternativeName>
        <fullName evidence="9">ATP phosphohydrolase [potassium-transporting] A chain</fullName>
    </alternativeName>
    <alternativeName>
        <fullName evidence="9">Potassium-binding and translocating subunit A</fullName>
    </alternativeName>
    <alternativeName>
        <fullName evidence="9">Potassium-translocating ATPase A chain</fullName>
    </alternativeName>
</protein>
<feature type="transmembrane region" description="Helical" evidence="9">
    <location>
        <begin position="544"/>
        <end position="572"/>
    </location>
</feature>
<dbReference type="NCBIfam" id="TIGR00680">
    <property type="entry name" value="kdpA"/>
    <property type="match status" value="1"/>
</dbReference>
<keyword evidence="7 9" id="KW-0406">Ion transport</keyword>
<dbReference type="Proteomes" id="UP000321089">
    <property type="component" value="Unassembled WGS sequence"/>
</dbReference>
<dbReference type="GO" id="GO:0008556">
    <property type="term" value="F:P-type potassium transmembrane transporter activity"/>
    <property type="evidence" value="ECO:0007669"/>
    <property type="project" value="InterPro"/>
</dbReference>
<dbReference type="AlphaFoldDB" id="A0A512TII3"/>
<evidence type="ECO:0000256" key="4">
    <source>
        <dbReference type="ARBA" id="ARBA00022692"/>
    </source>
</evidence>
<dbReference type="GO" id="GO:0005886">
    <property type="term" value="C:plasma membrane"/>
    <property type="evidence" value="ECO:0007669"/>
    <property type="project" value="UniProtKB-SubCell"/>
</dbReference>
<sequence length="621" mass="67349">MMSLILQYGVYLLILVVLAIPLGNYIGKVMNGERVFLSKILVPCESFIYKVLHVDKNEDMGWKKYSFSIIAFSLISLVILFFIHLCQGFLPLNPENIKGTSLDLAFNNAISFVTNTNWQAYSGESSLSYFTQMMGLTVQNFVSAAVGMCVLFALIRGFFRTNEKGIGNFWTDFTRSILYVLIPLSIVLSLVLVSQGVVQNFKSYDTVSLVQPITFDDGTVITEEILPQGPAASQIAIKQLGTNGGGFFGVNSAHPLENPNVLTNLFEMISILLIPAALCFTFGRNIKDKRQGIAIFVAMGIMLVVVMGIIGVNEQNATQQLDMNGQVDISTINQPGGNMEGKESRFGIASSTTWAAFTTAASNGSVNSMHDSYTPIGGMMTMLQMQLGEVIFGGAGCGLYGMLAFAILTVFMAGLMVGRTPEYLGKKIEPFEMKMAVLVCLATPIAILIGSGIATLLPQTVDSLNNSGAHGFSEVLYAYSSAGGNNGSAFAGFSANTPFLNISIGIIMLFARFVPMLCTLAIAGSLVQKKKVAESSGTLPTHNMMFIGLLIFIVLLIGALSFFPALALGPIAEFLYTIKKSYSQGITLFRLVHYYGFLFYARFVLLYHSLNHFSTNATALF</sequence>
<comment type="subunit">
    <text evidence="9">The system is composed of three essential subunits: KdpA, KdpB and KdpC.</text>
</comment>
<keyword evidence="2 9" id="KW-1003">Cell membrane</keyword>
<accession>A0A512TII3</accession>
<feature type="transmembrane region" description="Helical" evidence="9">
    <location>
        <begin position="65"/>
        <end position="85"/>
    </location>
</feature>
<reference evidence="10 11" key="1">
    <citation type="submission" date="2019-07" db="EMBL/GenBank/DDBJ databases">
        <title>Whole genome shotgun sequence of Clostridium butyricum NBRC 3858.</title>
        <authorList>
            <person name="Hosoyama A."/>
            <person name="Uohara A."/>
            <person name="Ohji S."/>
            <person name="Ichikawa N."/>
        </authorList>
    </citation>
    <scope>NUCLEOTIDE SEQUENCE [LARGE SCALE GENOMIC DNA]</scope>
    <source>
        <strain evidence="10 11">NBRC 3858</strain>
    </source>
</reference>